<feature type="region of interest" description="Disordered" evidence="1">
    <location>
        <begin position="40"/>
        <end position="67"/>
    </location>
</feature>
<dbReference type="EMBL" id="BMAW01083419">
    <property type="protein sequence ID" value="GFU33968.1"/>
    <property type="molecule type" value="Genomic_DNA"/>
</dbReference>
<dbReference type="AlphaFoldDB" id="A0A8X6QQI5"/>
<gene>
    <name evidence="2" type="ORF">NPIL_253091</name>
</gene>
<name>A0A8X6QQI5_NEPPI</name>
<comment type="caution">
    <text evidence="2">The sequence shown here is derived from an EMBL/GenBank/DDBJ whole genome shotgun (WGS) entry which is preliminary data.</text>
</comment>
<proteinExistence type="predicted"/>
<evidence type="ECO:0000313" key="3">
    <source>
        <dbReference type="Proteomes" id="UP000887013"/>
    </source>
</evidence>
<reference evidence="2" key="1">
    <citation type="submission" date="2020-08" db="EMBL/GenBank/DDBJ databases">
        <title>Multicomponent nature underlies the extraordinary mechanical properties of spider dragline silk.</title>
        <authorList>
            <person name="Kono N."/>
            <person name="Nakamura H."/>
            <person name="Mori M."/>
            <person name="Yoshida Y."/>
            <person name="Ohtoshi R."/>
            <person name="Malay A.D."/>
            <person name="Moran D.A.P."/>
            <person name="Tomita M."/>
            <person name="Numata K."/>
            <person name="Arakawa K."/>
        </authorList>
    </citation>
    <scope>NUCLEOTIDE SEQUENCE</scope>
</reference>
<dbReference type="Proteomes" id="UP000887013">
    <property type="component" value="Unassembled WGS sequence"/>
</dbReference>
<keyword evidence="3" id="KW-1185">Reference proteome</keyword>
<feature type="compositionally biased region" description="Polar residues" evidence="1">
    <location>
        <begin position="40"/>
        <end position="58"/>
    </location>
</feature>
<evidence type="ECO:0000313" key="2">
    <source>
        <dbReference type="EMBL" id="GFU33968.1"/>
    </source>
</evidence>
<protein>
    <submittedName>
        <fullName evidence="2">Uncharacterized protein</fullName>
    </submittedName>
</protein>
<evidence type="ECO:0000256" key="1">
    <source>
        <dbReference type="SAM" id="MobiDB-lite"/>
    </source>
</evidence>
<sequence>MTFPPRTPEYLQKPCNIIFLSTDIISKAILLEIFAMPFSSKSSPEVTSDSSRTEISQHSQKDPKLSNKVALKSEKLHFSKATCPFNAAFPKGHSKLPRES</sequence>
<organism evidence="2 3">
    <name type="scientific">Nephila pilipes</name>
    <name type="common">Giant wood spider</name>
    <name type="synonym">Nephila maculata</name>
    <dbReference type="NCBI Taxonomy" id="299642"/>
    <lineage>
        <taxon>Eukaryota</taxon>
        <taxon>Metazoa</taxon>
        <taxon>Ecdysozoa</taxon>
        <taxon>Arthropoda</taxon>
        <taxon>Chelicerata</taxon>
        <taxon>Arachnida</taxon>
        <taxon>Araneae</taxon>
        <taxon>Araneomorphae</taxon>
        <taxon>Entelegynae</taxon>
        <taxon>Araneoidea</taxon>
        <taxon>Nephilidae</taxon>
        <taxon>Nephila</taxon>
    </lineage>
</organism>
<accession>A0A8X6QQI5</accession>